<feature type="region of interest" description="Disordered" evidence="3">
    <location>
        <begin position="43"/>
        <end position="149"/>
    </location>
</feature>
<organism evidence="5 6">
    <name type="scientific">Parthenolecanium corni</name>
    <dbReference type="NCBI Taxonomy" id="536013"/>
    <lineage>
        <taxon>Eukaryota</taxon>
        <taxon>Metazoa</taxon>
        <taxon>Ecdysozoa</taxon>
        <taxon>Arthropoda</taxon>
        <taxon>Hexapoda</taxon>
        <taxon>Insecta</taxon>
        <taxon>Pterygota</taxon>
        <taxon>Neoptera</taxon>
        <taxon>Paraneoptera</taxon>
        <taxon>Hemiptera</taxon>
        <taxon>Sternorrhyncha</taxon>
        <taxon>Coccoidea</taxon>
        <taxon>Coccidae</taxon>
        <taxon>Parthenolecanium</taxon>
    </lineage>
</organism>
<feature type="compositionally biased region" description="Acidic residues" evidence="3">
    <location>
        <begin position="43"/>
        <end position="73"/>
    </location>
</feature>
<name>A0AAN9TZ75_9HEMI</name>
<evidence type="ECO:0000313" key="5">
    <source>
        <dbReference type="EMBL" id="KAK7601769.1"/>
    </source>
</evidence>
<comment type="similarity">
    <text evidence="1">Belongs to the VPS72/YL1 family.</text>
</comment>
<feature type="compositionally biased region" description="Basic and acidic residues" evidence="3">
    <location>
        <begin position="136"/>
        <end position="146"/>
    </location>
</feature>
<dbReference type="InterPro" id="IPR013272">
    <property type="entry name" value="Vps72/YL1_C"/>
</dbReference>
<feature type="region of interest" description="Disordered" evidence="3">
    <location>
        <begin position="1"/>
        <end position="21"/>
    </location>
</feature>
<feature type="compositionally biased region" description="Basic residues" evidence="3">
    <location>
        <begin position="102"/>
        <end position="112"/>
    </location>
</feature>
<dbReference type="AlphaFoldDB" id="A0AAN9TZ75"/>
<protein>
    <recommendedName>
        <fullName evidence="2">Vacuolar protein sorting-associated protein 72 homolog</fullName>
    </recommendedName>
</protein>
<reference evidence="5 6" key="1">
    <citation type="submission" date="2024-03" db="EMBL/GenBank/DDBJ databases">
        <title>Adaptation during the transition from Ophiocordyceps entomopathogen to insect associate is accompanied by gene loss and intensified selection.</title>
        <authorList>
            <person name="Ward C.M."/>
            <person name="Onetto C.A."/>
            <person name="Borneman A.R."/>
        </authorList>
    </citation>
    <scope>NUCLEOTIDE SEQUENCE [LARGE SCALE GENOMIC DNA]</scope>
    <source>
        <strain evidence="5">AWRI1</strain>
        <tissue evidence="5">Single Adult Female</tissue>
    </source>
</reference>
<gene>
    <name evidence="5" type="ORF">V9T40_009210</name>
</gene>
<evidence type="ECO:0000259" key="4">
    <source>
        <dbReference type="SMART" id="SM00993"/>
    </source>
</evidence>
<feature type="domain" description="Vps72/YL1 C-terminal" evidence="4">
    <location>
        <begin position="276"/>
        <end position="305"/>
    </location>
</feature>
<evidence type="ECO:0000313" key="6">
    <source>
        <dbReference type="Proteomes" id="UP001367676"/>
    </source>
</evidence>
<evidence type="ECO:0000256" key="1">
    <source>
        <dbReference type="ARBA" id="ARBA00006832"/>
    </source>
</evidence>
<dbReference type="PANTHER" id="PTHR13275">
    <property type="entry name" value="YL-1 PROTEIN TRANSCRIPTION FACTOR-LIKE 1"/>
    <property type="match status" value="1"/>
</dbReference>
<sequence length="372" mass="43479">MAASRDRRHNAGNRLSKLLNEEEEDEFYKTTYGGFQELENDVDYQSEDEGEDVVDSDFSIDENDEVISENEEEDKAKRSKLVYKDPKAAKPSSAPKSTQVKSVRRKLSHHERHILSDKSSIERKSIRKSTAVKSAETLRRMTERSTSKRRLLKKRKHFHMTQEERLREAKFTEIENLKSLRQFQELELEKKKVRSVKKTFVGPTIKYISTTTPEVAAVKPDATKDVFNGENVNTDKPKPDVIVTGRQSRTFITFSDHSTFRNAFPIRKRRLPKPKPRCVITKMVAKYRDPATEQPFYNKNAFRTIREAYYHYLEEKGNRNDPQVVAWLEWNKLNNKRFRKDDNKTARYLDSSVISALRQLPNVSQIQLSTSQ</sequence>
<keyword evidence="6" id="KW-1185">Reference proteome</keyword>
<dbReference type="PANTHER" id="PTHR13275:SF4">
    <property type="entry name" value="VACUOLAR PROTEIN SORTING-ASSOCIATED PROTEIN 72 HOMOLOG"/>
    <property type="match status" value="1"/>
</dbReference>
<dbReference type="EMBL" id="JBBCAQ010000010">
    <property type="protein sequence ID" value="KAK7601769.1"/>
    <property type="molecule type" value="Genomic_DNA"/>
</dbReference>
<comment type="caution">
    <text evidence="5">The sequence shown here is derived from an EMBL/GenBank/DDBJ whole genome shotgun (WGS) entry which is preliminary data.</text>
</comment>
<feature type="compositionally biased region" description="Basic and acidic residues" evidence="3">
    <location>
        <begin position="113"/>
        <end position="124"/>
    </location>
</feature>
<dbReference type="SMART" id="SM00993">
    <property type="entry name" value="YL1_C"/>
    <property type="match status" value="1"/>
</dbReference>
<accession>A0AAN9TZ75</accession>
<evidence type="ECO:0000256" key="2">
    <source>
        <dbReference type="ARBA" id="ARBA00020000"/>
    </source>
</evidence>
<dbReference type="Pfam" id="PF08265">
    <property type="entry name" value="YL1_C"/>
    <property type="match status" value="1"/>
</dbReference>
<dbReference type="Pfam" id="PF05764">
    <property type="entry name" value="YL1"/>
    <property type="match status" value="1"/>
</dbReference>
<dbReference type="GO" id="GO:0005634">
    <property type="term" value="C:nucleus"/>
    <property type="evidence" value="ECO:0007669"/>
    <property type="project" value="TreeGrafter"/>
</dbReference>
<dbReference type="InterPro" id="IPR046757">
    <property type="entry name" value="YL1_N"/>
</dbReference>
<dbReference type="Proteomes" id="UP001367676">
    <property type="component" value="Unassembled WGS sequence"/>
</dbReference>
<feature type="compositionally biased region" description="Basic residues" evidence="3">
    <location>
        <begin position="1"/>
        <end position="11"/>
    </location>
</feature>
<proteinExistence type="inferred from homology"/>
<evidence type="ECO:0000256" key="3">
    <source>
        <dbReference type="SAM" id="MobiDB-lite"/>
    </source>
</evidence>